<evidence type="ECO:0000313" key="5">
    <source>
        <dbReference type="EMBL" id="CAB5134110.1"/>
    </source>
</evidence>
<sequence length="29" mass="3248">MIIISREIRIVVLSALGENLRDLRAAVLL</sequence>
<dbReference type="EMBL" id="CAFBRX010000206">
    <property type="protein sequence ID" value="CAB5134110.1"/>
    <property type="molecule type" value="Genomic_DNA"/>
</dbReference>
<evidence type="ECO:0000313" key="1">
    <source>
        <dbReference type="EMBL" id="CAB4632156.1"/>
    </source>
</evidence>
<accession>A0A6J6J5P5</accession>
<dbReference type="EMBL" id="CAEZVL010000099">
    <property type="protein sequence ID" value="CAB4632156.1"/>
    <property type="molecule type" value="Genomic_DNA"/>
</dbReference>
<organism evidence="1">
    <name type="scientific">freshwater metagenome</name>
    <dbReference type="NCBI Taxonomy" id="449393"/>
    <lineage>
        <taxon>unclassified sequences</taxon>
        <taxon>metagenomes</taxon>
        <taxon>ecological metagenomes</taxon>
    </lineage>
</organism>
<reference evidence="1" key="1">
    <citation type="submission" date="2020-05" db="EMBL/GenBank/DDBJ databases">
        <authorList>
            <person name="Chiriac C."/>
            <person name="Salcher M."/>
            <person name="Ghai R."/>
            <person name="Kavagutti S V."/>
        </authorList>
    </citation>
    <scope>NUCLEOTIDE SEQUENCE</scope>
</reference>
<dbReference type="AlphaFoldDB" id="A0A6J6J5P5"/>
<name>A0A6J6J5P5_9ZZZZ</name>
<dbReference type="EMBL" id="CAFBQJ010000089">
    <property type="protein sequence ID" value="CAB5048647.1"/>
    <property type="molecule type" value="Genomic_DNA"/>
</dbReference>
<gene>
    <name evidence="1" type="ORF">UFOPK1960_00751</name>
    <name evidence="2" type="ORF">UFOPK2921_00682</name>
    <name evidence="3" type="ORF">UFOPK3889_00456</name>
    <name evidence="4" type="ORF">UFOPK4275_00616</name>
    <name evidence="5" type="ORF">UFOPK4422_01528</name>
</gene>
<evidence type="ECO:0000313" key="3">
    <source>
        <dbReference type="EMBL" id="CAB4969428.1"/>
    </source>
</evidence>
<proteinExistence type="predicted"/>
<dbReference type="EMBL" id="CAFBNZ010000060">
    <property type="protein sequence ID" value="CAB4969428.1"/>
    <property type="molecule type" value="Genomic_DNA"/>
</dbReference>
<dbReference type="EMBL" id="CAEZZV010000071">
    <property type="protein sequence ID" value="CAB4778212.1"/>
    <property type="molecule type" value="Genomic_DNA"/>
</dbReference>
<evidence type="ECO:0000313" key="4">
    <source>
        <dbReference type="EMBL" id="CAB5048647.1"/>
    </source>
</evidence>
<protein>
    <submittedName>
        <fullName evidence="1">Unannotated protein</fullName>
    </submittedName>
</protein>
<evidence type="ECO:0000313" key="2">
    <source>
        <dbReference type="EMBL" id="CAB4778212.1"/>
    </source>
</evidence>